<dbReference type="Proteomes" id="UP001432027">
    <property type="component" value="Unassembled WGS sequence"/>
</dbReference>
<accession>A0AAV5SHW8</accession>
<feature type="region of interest" description="Disordered" evidence="1">
    <location>
        <begin position="43"/>
        <end position="64"/>
    </location>
</feature>
<keyword evidence="2" id="KW-0732">Signal</keyword>
<keyword evidence="4" id="KW-1185">Reference proteome</keyword>
<dbReference type="EMBL" id="BTSX01000001">
    <property type="protein sequence ID" value="GMS82045.1"/>
    <property type="molecule type" value="Genomic_DNA"/>
</dbReference>
<feature type="non-terminal residue" evidence="3">
    <location>
        <position position="1"/>
    </location>
</feature>
<comment type="caution">
    <text evidence="3">The sequence shown here is derived from an EMBL/GenBank/DDBJ whole genome shotgun (WGS) entry which is preliminary data.</text>
</comment>
<feature type="non-terminal residue" evidence="3">
    <location>
        <position position="64"/>
    </location>
</feature>
<protein>
    <submittedName>
        <fullName evidence="3">Uncharacterized protein</fullName>
    </submittedName>
</protein>
<name>A0AAV5SHW8_9BILA</name>
<feature type="chain" id="PRO_5043383328" evidence="2">
    <location>
        <begin position="26"/>
        <end position="64"/>
    </location>
</feature>
<sequence length="64" mass="6994">HSFRMLFSPRFLLVLLLLLIALTAAFPFRETHSGIVQGCGLSVADTDSGEQDPFEDVDGDGKQN</sequence>
<feature type="compositionally biased region" description="Acidic residues" evidence="1">
    <location>
        <begin position="47"/>
        <end position="58"/>
    </location>
</feature>
<feature type="signal peptide" evidence="2">
    <location>
        <begin position="1"/>
        <end position="25"/>
    </location>
</feature>
<evidence type="ECO:0000256" key="2">
    <source>
        <dbReference type="SAM" id="SignalP"/>
    </source>
</evidence>
<dbReference type="AlphaFoldDB" id="A0AAV5SHW8"/>
<proteinExistence type="predicted"/>
<reference evidence="3" key="1">
    <citation type="submission" date="2023-10" db="EMBL/GenBank/DDBJ databases">
        <title>Genome assembly of Pristionchus species.</title>
        <authorList>
            <person name="Yoshida K."/>
            <person name="Sommer R.J."/>
        </authorList>
    </citation>
    <scope>NUCLEOTIDE SEQUENCE</scope>
    <source>
        <strain evidence="3">RS0144</strain>
    </source>
</reference>
<evidence type="ECO:0000313" key="3">
    <source>
        <dbReference type="EMBL" id="GMS82045.1"/>
    </source>
</evidence>
<evidence type="ECO:0000256" key="1">
    <source>
        <dbReference type="SAM" id="MobiDB-lite"/>
    </source>
</evidence>
<organism evidence="3 4">
    <name type="scientific">Pristionchus entomophagus</name>
    <dbReference type="NCBI Taxonomy" id="358040"/>
    <lineage>
        <taxon>Eukaryota</taxon>
        <taxon>Metazoa</taxon>
        <taxon>Ecdysozoa</taxon>
        <taxon>Nematoda</taxon>
        <taxon>Chromadorea</taxon>
        <taxon>Rhabditida</taxon>
        <taxon>Rhabditina</taxon>
        <taxon>Diplogasteromorpha</taxon>
        <taxon>Diplogasteroidea</taxon>
        <taxon>Neodiplogasteridae</taxon>
        <taxon>Pristionchus</taxon>
    </lineage>
</organism>
<gene>
    <name evidence="3" type="ORF">PENTCL1PPCAC_4220</name>
</gene>
<evidence type="ECO:0000313" key="4">
    <source>
        <dbReference type="Proteomes" id="UP001432027"/>
    </source>
</evidence>